<name>A0AAV2SYM6_CALDB</name>
<gene>
    <name evidence="2" type="ORF">CDAUBV1_LOCUS553</name>
</gene>
<protein>
    <submittedName>
        <fullName evidence="2">Uncharacterized protein</fullName>
    </submittedName>
</protein>
<proteinExistence type="predicted"/>
<keyword evidence="1" id="KW-1133">Transmembrane helix</keyword>
<evidence type="ECO:0000256" key="1">
    <source>
        <dbReference type="SAM" id="Phobius"/>
    </source>
</evidence>
<organism evidence="2 3">
    <name type="scientific">Calicophoron daubneyi</name>
    <name type="common">Rumen fluke</name>
    <name type="synonym">Paramphistomum daubneyi</name>
    <dbReference type="NCBI Taxonomy" id="300641"/>
    <lineage>
        <taxon>Eukaryota</taxon>
        <taxon>Metazoa</taxon>
        <taxon>Spiralia</taxon>
        <taxon>Lophotrochozoa</taxon>
        <taxon>Platyhelminthes</taxon>
        <taxon>Trematoda</taxon>
        <taxon>Digenea</taxon>
        <taxon>Plagiorchiida</taxon>
        <taxon>Pronocephalata</taxon>
        <taxon>Paramphistomoidea</taxon>
        <taxon>Paramphistomidae</taxon>
        <taxon>Calicophoron</taxon>
    </lineage>
</organism>
<feature type="transmembrane region" description="Helical" evidence="1">
    <location>
        <begin position="230"/>
        <end position="252"/>
    </location>
</feature>
<keyword evidence="1" id="KW-0812">Transmembrane</keyword>
<evidence type="ECO:0000313" key="3">
    <source>
        <dbReference type="Proteomes" id="UP001497525"/>
    </source>
</evidence>
<reference evidence="2" key="1">
    <citation type="submission" date="2024-06" db="EMBL/GenBank/DDBJ databases">
        <authorList>
            <person name="Liu X."/>
            <person name="Lenzi L."/>
            <person name="Haldenby T S."/>
            <person name="Uol C."/>
        </authorList>
    </citation>
    <scope>NUCLEOTIDE SEQUENCE</scope>
</reference>
<feature type="transmembrane region" description="Helical" evidence="1">
    <location>
        <begin position="115"/>
        <end position="139"/>
    </location>
</feature>
<feature type="transmembrane region" description="Helical" evidence="1">
    <location>
        <begin position="38"/>
        <end position="60"/>
    </location>
</feature>
<dbReference type="Proteomes" id="UP001497525">
    <property type="component" value="Unassembled WGS sequence"/>
</dbReference>
<evidence type="ECO:0000313" key="2">
    <source>
        <dbReference type="EMBL" id="CAL5129505.1"/>
    </source>
</evidence>
<feature type="transmembrane region" description="Helical" evidence="1">
    <location>
        <begin position="72"/>
        <end position="95"/>
    </location>
</feature>
<keyword evidence="1" id="KW-0472">Membrane</keyword>
<dbReference type="AlphaFoldDB" id="A0AAV2SYM6"/>
<dbReference type="EMBL" id="CAXLJL010000002">
    <property type="protein sequence ID" value="CAL5129505.1"/>
    <property type="molecule type" value="Genomic_DNA"/>
</dbReference>
<accession>A0AAV2SYM6</accession>
<comment type="caution">
    <text evidence="2">The sequence shown here is derived from an EMBL/GenBank/DDBJ whole genome shotgun (WGS) entry which is preliminary data.</text>
</comment>
<sequence>MQEEVARKSSGTSKCTIRTDHRPRGIKCILKSCYDVHWFRVACISSILLASLCNHTFSWLVIRDLCMQLPGLVFGAISGPIFISLVAFTIVELLFVGAETGIWIKVLWNEPHAWIFADLVSVTSLLVSQIPIGIFYTYLSACDESTVSTWIKVKGLCTLCFILLRATIFVFAYLNYVPAEASTQQETVATLEETERDAEGAIPVSSNASENLTGIPRFWNTVNFDTLRRLWIIVCPFLIFCFLCLLVLNILIFQFNFIRVYHDYSEWSKDLPKELESLEHVMIRRYFFGVEIFLQEKSLPNERWLHLTSLLDLMRQRYQGIVEHITINYIESKTVFYCIFARMLSHPNGTTEALMNCWIIKGFDDYIETYCEELGKGNITRLNKLEISLTYEPPSNRRRLGVVFYNASKTDKDGKRSTNVPLTLGYFRNAYIYRSMDLVNGTRLREADSWETIPFRPANKTVSGREKHRKYSVESGDLIPITTIWKTGKAKCSSTAPTGPLPIST</sequence>
<feature type="transmembrane region" description="Helical" evidence="1">
    <location>
        <begin position="151"/>
        <end position="174"/>
    </location>
</feature>